<keyword evidence="3" id="KW-0378">Hydrolase</keyword>
<feature type="compositionally biased region" description="Polar residues" evidence="5">
    <location>
        <begin position="475"/>
        <end position="496"/>
    </location>
</feature>
<protein>
    <recommendedName>
        <fullName evidence="2">protein-tyrosine-phosphatase</fullName>
        <ecNumber evidence="2">3.1.3.48</ecNumber>
    </recommendedName>
</protein>
<dbReference type="InterPro" id="IPR050561">
    <property type="entry name" value="PTP"/>
</dbReference>
<dbReference type="SUPFAM" id="SSF52799">
    <property type="entry name" value="(Phosphotyrosine protein) phosphatases II"/>
    <property type="match status" value="2"/>
</dbReference>
<feature type="domain" description="Tyrosine-protein phosphatase" evidence="6">
    <location>
        <begin position="184"/>
        <end position="343"/>
    </location>
</feature>
<comment type="caution">
    <text evidence="8">The sequence shown here is derived from an EMBL/GenBank/DDBJ whole genome shotgun (WGS) entry which is preliminary data.</text>
</comment>
<dbReference type="PROSITE" id="PS50056">
    <property type="entry name" value="TYR_PHOSPHATASE_2"/>
    <property type="match status" value="1"/>
</dbReference>
<dbReference type="Pfam" id="PF14671">
    <property type="entry name" value="DSPn"/>
    <property type="match status" value="1"/>
</dbReference>
<dbReference type="CDD" id="cd17657">
    <property type="entry name" value="CDC14_N"/>
    <property type="match status" value="1"/>
</dbReference>
<dbReference type="EC" id="3.1.3.48" evidence="2"/>
<feature type="domain" description="Tyrosine specific protein phosphatases" evidence="7">
    <location>
        <begin position="267"/>
        <end position="329"/>
    </location>
</feature>
<evidence type="ECO:0000259" key="6">
    <source>
        <dbReference type="PROSITE" id="PS50054"/>
    </source>
</evidence>
<evidence type="ECO:0000259" key="7">
    <source>
        <dbReference type="PROSITE" id="PS50056"/>
    </source>
</evidence>
<dbReference type="EMBL" id="JALJOT010000003">
    <property type="protein sequence ID" value="KAK9916491.1"/>
    <property type="molecule type" value="Genomic_DNA"/>
</dbReference>
<evidence type="ECO:0000313" key="9">
    <source>
        <dbReference type="Proteomes" id="UP001491310"/>
    </source>
</evidence>
<keyword evidence="9" id="KW-1185">Reference proteome</keyword>
<dbReference type="Gene3D" id="3.90.190.10">
    <property type="entry name" value="Protein tyrosine phosphatase superfamily"/>
    <property type="match status" value="2"/>
</dbReference>
<dbReference type="Proteomes" id="UP001491310">
    <property type="component" value="Unassembled WGS sequence"/>
</dbReference>
<evidence type="ECO:0000256" key="4">
    <source>
        <dbReference type="ARBA" id="ARBA00022912"/>
    </source>
</evidence>
<organism evidence="8 9">
    <name type="scientific">Coccomyxa subellipsoidea</name>
    <dbReference type="NCBI Taxonomy" id="248742"/>
    <lineage>
        <taxon>Eukaryota</taxon>
        <taxon>Viridiplantae</taxon>
        <taxon>Chlorophyta</taxon>
        <taxon>core chlorophytes</taxon>
        <taxon>Trebouxiophyceae</taxon>
        <taxon>Trebouxiophyceae incertae sedis</taxon>
        <taxon>Coccomyxaceae</taxon>
        <taxon>Coccomyxa</taxon>
    </lineage>
</organism>
<dbReference type="SMART" id="SM00404">
    <property type="entry name" value="PTPc_motif"/>
    <property type="match status" value="1"/>
</dbReference>
<reference evidence="8 9" key="1">
    <citation type="journal article" date="2024" name="Nat. Commun.">
        <title>Phylogenomics reveals the evolutionary origins of lichenization in chlorophyte algae.</title>
        <authorList>
            <person name="Puginier C."/>
            <person name="Libourel C."/>
            <person name="Otte J."/>
            <person name="Skaloud P."/>
            <person name="Haon M."/>
            <person name="Grisel S."/>
            <person name="Petersen M."/>
            <person name="Berrin J.G."/>
            <person name="Delaux P.M."/>
            <person name="Dal Grande F."/>
            <person name="Keller J."/>
        </authorList>
    </citation>
    <scope>NUCLEOTIDE SEQUENCE [LARGE SCALE GENOMIC DNA]</scope>
    <source>
        <strain evidence="8 9">SAG 216-7</strain>
    </source>
</reference>
<evidence type="ECO:0000256" key="5">
    <source>
        <dbReference type="SAM" id="MobiDB-lite"/>
    </source>
</evidence>
<evidence type="ECO:0000256" key="1">
    <source>
        <dbReference type="ARBA" id="ARBA00007315"/>
    </source>
</evidence>
<feature type="region of interest" description="Disordered" evidence="5">
    <location>
        <begin position="382"/>
        <end position="426"/>
    </location>
</feature>
<name>A0ABR2YXY1_9CHLO</name>
<dbReference type="InterPro" id="IPR029260">
    <property type="entry name" value="DSPn"/>
</dbReference>
<gene>
    <name evidence="8" type="ORF">WJX75_003293</name>
</gene>
<dbReference type="InterPro" id="IPR016130">
    <property type="entry name" value="Tyr_Pase_AS"/>
</dbReference>
<feature type="compositionally biased region" description="Low complexity" evidence="5">
    <location>
        <begin position="396"/>
        <end position="408"/>
    </location>
</feature>
<comment type="similarity">
    <text evidence="1">Belongs to the protein-tyrosine phosphatase family. Non-receptor class CDC14 subfamily.</text>
</comment>
<dbReference type="InterPro" id="IPR044506">
    <property type="entry name" value="CDC14_C"/>
</dbReference>
<dbReference type="SMART" id="SM00195">
    <property type="entry name" value="DSPc"/>
    <property type="match status" value="1"/>
</dbReference>
<evidence type="ECO:0000256" key="2">
    <source>
        <dbReference type="ARBA" id="ARBA00013064"/>
    </source>
</evidence>
<accession>A0ABR2YXY1</accession>
<dbReference type="InterPro" id="IPR029021">
    <property type="entry name" value="Prot-tyrosine_phosphatase-like"/>
</dbReference>
<dbReference type="PANTHER" id="PTHR23339">
    <property type="entry name" value="TYROSINE SPECIFIC PROTEIN PHOSPHATASE AND DUAL SPECIFICITY PROTEIN PHOSPHATASE"/>
    <property type="match status" value="1"/>
</dbReference>
<proteinExistence type="inferred from homology"/>
<evidence type="ECO:0000313" key="8">
    <source>
        <dbReference type="EMBL" id="KAK9916491.1"/>
    </source>
</evidence>
<dbReference type="InterPro" id="IPR000387">
    <property type="entry name" value="Tyr_Pase_dom"/>
</dbReference>
<feature type="region of interest" description="Disordered" evidence="5">
    <location>
        <begin position="460"/>
        <end position="501"/>
    </location>
</feature>
<sequence>MGSYADCGQAVEIIAGRLTFLAVRSFEALNSSQDVQSALRYCIDRELIYYPFFKDFGPLDLGLAFRFCRKTAQLLQEAESQGKHLIFFTGPSPQYKANAAVLVGIFQVMLLQRSADKVCSLLQTMEPFLPFRDPSRGPSCFDLQVYDCVRGIAKAKEVGFLDWHLPESSFNLAEYEHYEQVENGDLNWIVPGKLLAFSGPSASPYMIGTYTTHTPEDYHKYFTHKGITAVVRLNNKLYDGERFSSAGFNMHELFFSDGSCPSEKILQTFLHIAETEKGALAVHCKAGLGRTGVLICAYMIKHYGFTPEEAMGYIRICRPGSVIGPQQNYLIAKAKQLAQEGRAAREARKAQAAEEARRARASLLAQKSGRLQQSISISATCISSQPVAPPAPTSARQGQPERGQPQQQVPRLGRISGGTKDMSLDGGCGSEESCGACPNTTTSTATSGRISNFLRGRAASLRVTTGRPTLPAISRTRSQSAASQTATKPCSAATTPTRRKAAEAALLPAEGLQLKGVQKGVARMLAPNGQPRKMPAAILAAGNQEALRHFTEEEEAGNAVDLRQGWTISSATRSCLASQSSGGRP</sequence>
<keyword evidence="4" id="KW-0904">Protein phosphatase</keyword>
<dbReference type="InterPro" id="IPR020422">
    <property type="entry name" value="TYR_PHOSPHATASE_DUAL_dom"/>
</dbReference>
<dbReference type="CDD" id="cd14499">
    <property type="entry name" value="CDC14_C"/>
    <property type="match status" value="1"/>
</dbReference>
<dbReference type="Pfam" id="PF22785">
    <property type="entry name" value="Tc-R-P"/>
    <property type="match status" value="1"/>
</dbReference>
<dbReference type="PROSITE" id="PS50054">
    <property type="entry name" value="TYR_PHOSPHATASE_DUAL"/>
    <property type="match status" value="1"/>
</dbReference>
<dbReference type="PROSITE" id="PS00383">
    <property type="entry name" value="TYR_PHOSPHATASE_1"/>
    <property type="match status" value="1"/>
</dbReference>
<evidence type="ECO:0000256" key="3">
    <source>
        <dbReference type="ARBA" id="ARBA00022801"/>
    </source>
</evidence>
<dbReference type="InterPro" id="IPR003595">
    <property type="entry name" value="Tyr_Pase_cat"/>
</dbReference>